<feature type="domain" description="Cas12f1-like TNB" evidence="8">
    <location>
        <begin position="296"/>
        <end position="359"/>
    </location>
</feature>
<evidence type="ECO:0000313" key="10">
    <source>
        <dbReference type="EMBL" id="KKB24462.1"/>
    </source>
</evidence>
<dbReference type="InterPro" id="IPR021027">
    <property type="entry name" value="Transposase_put_HTH"/>
</dbReference>
<dbReference type="Pfam" id="PF07282">
    <property type="entry name" value="Cas12f1-like_TNB"/>
    <property type="match status" value="1"/>
</dbReference>
<dbReference type="NCBIfam" id="NF040570">
    <property type="entry name" value="guided_TnpB"/>
    <property type="match status" value="1"/>
</dbReference>
<dbReference type="EMBL" id="LAIU01000009">
    <property type="protein sequence ID" value="KKB24462.1"/>
    <property type="molecule type" value="Genomic_DNA"/>
</dbReference>
<feature type="domain" description="Transposase putative helix-turn-helix" evidence="9">
    <location>
        <begin position="1"/>
        <end position="44"/>
    </location>
</feature>
<keyword evidence="6" id="KW-0233">DNA recombination</keyword>
<keyword evidence="2" id="KW-0815">Transposition</keyword>
<evidence type="ECO:0000313" key="11">
    <source>
        <dbReference type="Proteomes" id="UP000033530"/>
    </source>
</evidence>
<keyword evidence="3" id="KW-0479">Metal-binding</keyword>
<dbReference type="NCBIfam" id="TIGR01766">
    <property type="entry name" value="IS200/IS605 family accessory protein TnpB-like domain"/>
    <property type="match status" value="1"/>
</dbReference>
<evidence type="ECO:0000256" key="2">
    <source>
        <dbReference type="ARBA" id="ARBA00022578"/>
    </source>
</evidence>
<dbReference type="InterPro" id="IPR001959">
    <property type="entry name" value="Transposase"/>
</dbReference>
<evidence type="ECO:0000259" key="9">
    <source>
        <dbReference type="Pfam" id="PF12323"/>
    </source>
</evidence>
<dbReference type="AlphaFoldDB" id="A0AAJ0NG31"/>
<dbReference type="GO" id="GO:0003677">
    <property type="term" value="F:DNA binding"/>
    <property type="evidence" value="ECO:0007669"/>
    <property type="project" value="UniProtKB-KW"/>
</dbReference>
<protein>
    <recommendedName>
        <fullName evidence="12">Transposase</fullName>
    </recommendedName>
</protein>
<feature type="domain" description="Probable transposase IS891/IS1136/IS1341" evidence="7">
    <location>
        <begin position="172"/>
        <end position="281"/>
    </location>
</feature>
<accession>A0AAJ0NG31</accession>
<comment type="caution">
    <text evidence="10">The sequence shown here is derived from an EMBL/GenBank/DDBJ whole genome shotgun (WGS) entry which is preliminary data.</text>
</comment>
<evidence type="ECO:0008006" key="12">
    <source>
        <dbReference type="Google" id="ProtNLM"/>
    </source>
</evidence>
<gene>
    <name evidence="10" type="ORF">VV61_11180</name>
</gene>
<sequence>MLRAYRTEINPSFEQRQTINQTIGTCRWMYNKFIETNQNFHKTGQSYMNGYAFSKWMNNVYLPNNPDKHWIKQSASKAVKQSIMNAHRAYQTFFKNKKGYPKFKKKSGIGSYYLIGTIHVQRHRIQLPKLGWIKLKEKSYIPTNNIKSATIVKEYDRYYVSVLVDQLPSPILKPKQTDGIGIDLGLKEAVFTPSGVKIRSFKTNQTIVKLDKSLKRQQRKLSRKKKGSHNWYKQLLKLQRIYRRIKNIKRNIKHKGILSIVRTNPQFITVENLNIKGMMRNKRLANSFQQIGLGYIVEWLKIKCQDYGIELRQVDRFYLSSQICSDCGYIQPMPLNQRTYHCHHCGMIKDRDINASINLKQATDYTVIV</sequence>
<evidence type="ECO:0000256" key="5">
    <source>
        <dbReference type="ARBA" id="ARBA00023125"/>
    </source>
</evidence>
<keyword evidence="4" id="KW-0862">Zinc</keyword>
<dbReference type="Proteomes" id="UP000033530">
    <property type="component" value="Unassembled WGS sequence"/>
</dbReference>
<evidence type="ECO:0000256" key="1">
    <source>
        <dbReference type="ARBA" id="ARBA00008761"/>
    </source>
</evidence>
<comment type="similarity">
    <text evidence="1">In the C-terminal section; belongs to the transposase 35 family.</text>
</comment>
<dbReference type="Pfam" id="PF01385">
    <property type="entry name" value="OrfB_IS605"/>
    <property type="match status" value="1"/>
</dbReference>
<dbReference type="RefSeq" id="WP_046100484.1">
    <property type="nucleotide sequence ID" value="NZ_BKAP01000008.1"/>
</dbReference>
<evidence type="ECO:0000256" key="3">
    <source>
        <dbReference type="ARBA" id="ARBA00022723"/>
    </source>
</evidence>
<evidence type="ECO:0000259" key="8">
    <source>
        <dbReference type="Pfam" id="PF07282"/>
    </source>
</evidence>
<dbReference type="GO" id="GO:0032196">
    <property type="term" value="P:transposition"/>
    <property type="evidence" value="ECO:0007669"/>
    <property type="project" value="UniProtKB-KW"/>
</dbReference>
<reference evidence="10 11" key="1">
    <citation type="submission" date="2015-03" db="EMBL/GenBank/DDBJ databases">
        <title>Draft Genome Sequence of S. carnosus subsp. utilis LTH 7013, Isolated from South Tirolean Ham.</title>
        <authorList>
            <person name="Mueller A."/>
            <person name="Huptas C."/>
            <person name="Wenning M."/>
            <person name="Weiss A."/>
            <person name="Schmidt H."/>
        </authorList>
    </citation>
    <scope>NUCLEOTIDE SEQUENCE [LARGE SCALE GENOMIC DNA]</scope>
    <source>
        <strain evidence="10 11">LTH7013</strain>
    </source>
</reference>
<dbReference type="GO" id="GO:0006310">
    <property type="term" value="P:DNA recombination"/>
    <property type="evidence" value="ECO:0007669"/>
    <property type="project" value="UniProtKB-KW"/>
</dbReference>
<evidence type="ECO:0000259" key="7">
    <source>
        <dbReference type="Pfam" id="PF01385"/>
    </source>
</evidence>
<evidence type="ECO:0000256" key="6">
    <source>
        <dbReference type="ARBA" id="ARBA00023172"/>
    </source>
</evidence>
<dbReference type="InterPro" id="IPR010095">
    <property type="entry name" value="Cas12f1-like_TNB"/>
</dbReference>
<proteinExistence type="inferred from homology"/>
<dbReference type="Pfam" id="PF12323">
    <property type="entry name" value="HTH_OrfB_IS605"/>
    <property type="match status" value="1"/>
</dbReference>
<evidence type="ECO:0000256" key="4">
    <source>
        <dbReference type="ARBA" id="ARBA00022833"/>
    </source>
</evidence>
<dbReference type="GO" id="GO:0046872">
    <property type="term" value="F:metal ion binding"/>
    <property type="evidence" value="ECO:0007669"/>
    <property type="project" value="UniProtKB-KW"/>
</dbReference>
<name>A0AAJ0NG31_STACA</name>
<organism evidence="10 11">
    <name type="scientific">Staphylococcus carnosus</name>
    <dbReference type="NCBI Taxonomy" id="1281"/>
    <lineage>
        <taxon>Bacteria</taxon>
        <taxon>Bacillati</taxon>
        <taxon>Bacillota</taxon>
        <taxon>Bacilli</taxon>
        <taxon>Bacillales</taxon>
        <taxon>Staphylococcaceae</taxon>
        <taxon>Staphylococcus</taxon>
    </lineage>
</organism>
<keyword evidence="5" id="KW-0238">DNA-binding</keyword>